<accession>A0A1A8E5Y4</accession>
<reference evidence="1" key="2">
    <citation type="submission" date="2016-06" db="EMBL/GenBank/DDBJ databases">
        <title>The genome of a short-lived fish provides insights into sex chromosome evolution and the genetic control of aging.</title>
        <authorList>
            <person name="Reichwald K."/>
            <person name="Felder M."/>
            <person name="Petzold A."/>
            <person name="Koch P."/>
            <person name="Groth M."/>
            <person name="Platzer M."/>
        </authorList>
    </citation>
    <scope>NUCLEOTIDE SEQUENCE</scope>
    <source>
        <tissue evidence="1">Brain</tissue>
    </source>
</reference>
<feature type="non-terminal residue" evidence="1">
    <location>
        <position position="90"/>
    </location>
</feature>
<feature type="non-terminal residue" evidence="1">
    <location>
        <position position="1"/>
    </location>
</feature>
<dbReference type="EMBL" id="HAEA01013405">
    <property type="protein sequence ID" value="SBQ41885.1"/>
    <property type="molecule type" value="Transcribed_RNA"/>
</dbReference>
<name>A0A1A8E5Y4_NOTKA</name>
<proteinExistence type="predicted"/>
<protein>
    <submittedName>
        <fullName evidence="1">Uncharacterized protein</fullName>
    </submittedName>
</protein>
<evidence type="ECO:0000313" key="1">
    <source>
        <dbReference type="EMBL" id="SBQ41885.1"/>
    </source>
</evidence>
<dbReference type="AlphaFoldDB" id="A0A1A8E5Y4"/>
<sequence length="90" mass="10397">TGCLAVGRRRSQHPSCLHIVHQHLSAASDTPAEDRRGKMFICWIVMIVRQKREKMTWLNHPEGRTPSELLVWCTGHQRELVHCCCLQVLL</sequence>
<organism evidence="1">
    <name type="scientific">Nothobranchius kadleci</name>
    <name type="common">African annual killifish</name>
    <dbReference type="NCBI Taxonomy" id="1051664"/>
    <lineage>
        <taxon>Eukaryota</taxon>
        <taxon>Metazoa</taxon>
        <taxon>Chordata</taxon>
        <taxon>Craniata</taxon>
        <taxon>Vertebrata</taxon>
        <taxon>Euteleostomi</taxon>
        <taxon>Actinopterygii</taxon>
        <taxon>Neopterygii</taxon>
        <taxon>Teleostei</taxon>
        <taxon>Neoteleostei</taxon>
        <taxon>Acanthomorphata</taxon>
        <taxon>Ovalentaria</taxon>
        <taxon>Atherinomorphae</taxon>
        <taxon>Cyprinodontiformes</taxon>
        <taxon>Nothobranchiidae</taxon>
        <taxon>Nothobranchius</taxon>
    </lineage>
</organism>
<gene>
    <name evidence="1" type="primary">Nfu_g_1_001701</name>
</gene>
<reference evidence="1" key="1">
    <citation type="submission" date="2016-05" db="EMBL/GenBank/DDBJ databases">
        <authorList>
            <person name="Lavstsen T."/>
            <person name="Jespersen J.S."/>
        </authorList>
    </citation>
    <scope>NUCLEOTIDE SEQUENCE</scope>
    <source>
        <tissue evidence="1">Brain</tissue>
    </source>
</reference>